<dbReference type="OrthoDB" id="1132102at2"/>
<dbReference type="GO" id="GO:0004788">
    <property type="term" value="F:thiamine diphosphokinase activity"/>
    <property type="evidence" value="ECO:0007669"/>
    <property type="project" value="UniProtKB-UniRule"/>
</dbReference>
<evidence type="ECO:0000313" key="8">
    <source>
        <dbReference type="EMBL" id="PXV60968.1"/>
    </source>
</evidence>
<dbReference type="InterPro" id="IPR006282">
    <property type="entry name" value="Thi_PPkinase"/>
</dbReference>
<dbReference type="InterPro" id="IPR007371">
    <property type="entry name" value="TPK_catalytic"/>
</dbReference>
<dbReference type="GO" id="GO:0006772">
    <property type="term" value="P:thiamine metabolic process"/>
    <property type="evidence" value="ECO:0007669"/>
    <property type="project" value="UniProtKB-UniRule"/>
</dbReference>
<dbReference type="Gene3D" id="3.40.50.10240">
    <property type="entry name" value="Thiamin pyrophosphokinase, catalytic domain"/>
    <property type="match status" value="1"/>
</dbReference>
<evidence type="ECO:0000256" key="3">
    <source>
        <dbReference type="ARBA" id="ARBA00022777"/>
    </source>
</evidence>
<dbReference type="Pfam" id="PF21275">
    <property type="entry name" value="Thi_PPkinase_C"/>
    <property type="match status" value="1"/>
</dbReference>
<dbReference type="EMBL" id="QICL01000028">
    <property type="protein sequence ID" value="PXV60968.1"/>
    <property type="molecule type" value="Genomic_DNA"/>
</dbReference>
<comment type="caution">
    <text evidence="8">The sequence shown here is derived from an EMBL/GenBank/DDBJ whole genome shotgun (WGS) entry which is preliminary data.</text>
</comment>
<dbReference type="SUPFAM" id="SSF63999">
    <property type="entry name" value="Thiamin pyrophosphokinase, catalytic domain"/>
    <property type="match status" value="1"/>
</dbReference>
<keyword evidence="9" id="KW-1185">Reference proteome</keyword>
<evidence type="ECO:0000256" key="4">
    <source>
        <dbReference type="ARBA" id="ARBA00022840"/>
    </source>
</evidence>
<keyword evidence="1" id="KW-0808">Transferase</keyword>
<dbReference type="GO" id="GO:0016301">
    <property type="term" value="F:kinase activity"/>
    <property type="evidence" value="ECO:0007669"/>
    <property type="project" value="UniProtKB-KW"/>
</dbReference>
<gene>
    <name evidence="8" type="ORF">CLV62_12856</name>
</gene>
<accession>A0A2V3PJM0</accession>
<evidence type="ECO:0000259" key="6">
    <source>
        <dbReference type="Pfam" id="PF04263"/>
    </source>
</evidence>
<evidence type="ECO:0000256" key="1">
    <source>
        <dbReference type="ARBA" id="ARBA00022679"/>
    </source>
</evidence>
<evidence type="ECO:0000259" key="7">
    <source>
        <dbReference type="Pfam" id="PF21275"/>
    </source>
</evidence>
<dbReference type="AlphaFoldDB" id="A0A2V3PJM0"/>
<evidence type="ECO:0000256" key="2">
    <source>
        <dbReference type="ARBA" id="ARBA00022741"/>
    </source>
</evidence>
<evidence type="ECO:0000313" key="9">
    <source>
        <dbReference type="Proteomes" id="UP000247973"/>
    </source>
</evidence>
<dbReference type="CDD" id="cd07995">
    <property type="entry name" value="TPK"/>
    <property type="match status" value="1"/>
</dbReference>
<name>A0A2V3PJM0_9BACT</name>
<feature type="domain" description="Thiamin pyrophosphokinase catalytic" evidence="6">
    <location>
        <begin position="32"/>
        <end position="127"/>
    </location>
</feature>
<evidence type="ECO:0000256" key="5">
    <source>
        <dbReference type="NCBIfam" id="TIGR01378"/>
    </source>
</evidence>
<feature type="domain" description="Thiamin pyrophosphokinase-like substrate-binding" evidence="7">
    <location>
        <begin position="141"/>
        <end position="211"/>
    </location>
</feature>
<proteinExistence type="predicted"/>
<dbReference type="InterPro" id="IPR049442">
    <property type="entry name" value="Thi_PPkinase-like_C"/>
</dbReference>
<dbReference type="InterPro" id="IPR053149">
    <property type="entry name" value="TPK"/>
</dbReference>
<sequence length="214" mass="24198">MKTYKYPTASTKADAIILADGEFPTHDVALSILHNNRYIVCCDGAIDTLSQTKVTPQAIVGDCDSLSEKNRMKYQDIIIQIEEQETNDLTKSVQYCSDQDKKHLIILGGTGKREDHCIANIGLLADYIEYIDDICMITNYGVFNAINTSSVFETYPGQQISIFCIAPCEVTTYDLKYPIHKRVFTNWWQATLNEAENHTFTIKTTGKLVVFRAF</sequence>
<dbReference type="GO" id="GO:0005524">
    <property type="term" value="F:ATP binding"/>
    <property type="evidence" value="ECO:0007669"/>
    <property type="project" value="UniProtKB-KW"/>
</dbReference>
<organism evidence="8 9">
    <name type="scientific">Dysgonomonas alginatilytica</name>
    <dbReference type="NCBI Taxonomy" id="1605892"/>
    <lineage>
        <taxon>Bacteria</taxon>
        <taxon>Pseudomonadati</taxon>
        <taxon>Bacteroidota</taxon>
        <taxon>Bacteroidia</taxon>
        <taxon>Bacteroidales</taxon>
        <taxon>Dysgonomonadaceae</taxon>
        <taxon>Dysgonomonas</taxon>
    </lineage>
</organism>
<dbReference type="Pfam" id="PF04263">
    <property type="entry name" value="TPK_catalytic"/>
    <property type="match status" value="1"/>
</dbReference>
<keyword evidence="3 8" id="KW-0418">Kinase</keyword>
<dbReference type="EC" id="2.7.6.2" evidence="5"/>
<dbReference type="GO" id="GO:0009229">
    <property type="term" value="P:thiamine diphosphate biosynthetic process"/>
    <property type="evidence" value="ECO:0007669"/>
    <property type="project" value="InterPro"/>
</dbReference>
<keyword evidence="2" id="KW-0547">Nucleotide-binding</keyword>
<reference evidence="8 9" key="1">
    <citation type="submission" date="2018-03" db="EMBL/GenBank/DDBJ databases">
        <title>Genomic Encyclopedia of Archaeal and Bacterial Type Strains, Phase II (KMG-II): from individual species to whole genera.</title>
        <authorList>
            <person name="Goeker M."/>
        </authorList>
    </citation>
    <scope>NUCLEOTIDE SEQUENCE [LARGE SCALE GENOMIC DNA]</scope>
    <source>
        <strain evidence="8 9">DSM 100214</strain>
    </source>
</reference>
<dbReference type="NCBIfam" id="TIGR01378">
    <property type="entry name" value="thi_PPkinase"/>
    <property type="match status" value="1"/>
</dbReference>
<dbReference type="InterPro" id="IPR036759">
    <property type="entry name" value="TPK_catalytic_sf"/>
</dbReference>
<keyword evidence="4" id="KW-0067">ATP-binding</keyword>
<dbReference type="RefSeq" id="WP_110312029.1">
    <property type="nucleotide sequence ID" value="NZ_QICL01000028.1"/>
</dbReference>
<dbReference type="PANTHER" id="PTHR41299:SF1">
    <property type="entry name" value="THIAMINE PYROPHOSPHOKINASE"/>
    <property type="match status" value="1"/>
</dbReference>
<dbReference type="Proteomes" id="UP000247973">
    <property type="component" value="Unassembled WGS sequence"/>
</dbReference>
<protein>
    <recommendedName>
        <fullName evidence="5">Thiamine diphosphokinase</fullName>
        <ecNumber evidence="5">2.7.6.2</ecNumber>
    </recommendedName>
</protein>
<dbReference type="PANTHER" id="PTHR41299">
    <property type="entry name" value="THIAMINE PYROPHOSPHOKINASE"/>
    <property type="match status" value="1"/>
</dbReference>